<comment type="caution">
    <text evidence="1">The sequence shown here is derived from an EMBL/GenBank/DDBJ whole genome shotgun (WGS) entry which is preliminary data.</text>
</comment>
<organism evidence="1 2">
    <name type="scientific">Stylosanthes scabra</name>
    <dbReference type="NCBI Taxonomy" id="79078"/>
    <lineage>
        <taxon>Eukaryota</taxon>
        <taxon>Viridiplantae</taxon>
        <taxon>Streptophyta</taxon>
        <taxon>Embryophyta</taxon>
        <taxon>Tracheophyta</taxon>
        <taxon>Spermatophyta</taxon>
        <taxon>Magnoliopsida</taxon>
        <taxon>eudicotyledons</taxon>
        <taxon>Gunneridae</taxon>
        <taxon>Pentapetalae</taxon>
        <taxon>rosids</taxon>
        <taxon>fabids</taxon>
        <taxon>Fabales</taxon>
        <taxon>Fabaceae</taxon>
        <taxon>Papilionoideae</taxon>
        <taxon>50 kb inversion clade</taxon>
        <taxon>dalbergioids sensu lato</taxon>
        <taxon>Dalbergieae</taxon>
        <taxon>Pterocarpus clade</taxon>
        <taxon>Stylosanthes</taxon>
    </lineage>
</organism>
<gene>
    <name evidence="1" type="ORF">PIB30_084656</name>
</gene>
<dbReference type="EMBL" id="JASCZI010122209">
    <property type="protein sequence ID" value="MED6163906.1"/>
    <property type="molecule type" value="Genomic_DNA"/>
</dbReference>
<sequence>MYEVRDGDKREAASSTAAASSILQSVHRRAFADQTEAASITAPCCHTTNRSTSSSPFAGPLLLQRLRFRPCLWIPNAESSLPSLVQRRCRSTTTVWSLPSLLQRRHHVTVTILVPWATCFLDNNTLCINQMWISTSLVDFSRWILRSRRLILIRPDQRALDTAGFGRAMCLLPFDHDWALASALLEQ</sequence>
<accession>A0ABU6URE8</accession>
<reference evidence="1 2" key="1">
    <citation type="journal article" date="2023" name="Plants (Basel)">
        <title>Bridging the Gap: Combining Genomics and Transcriptomics Approaches to Understand Stylosanthes scabra, an Orphan Legume from the Brazilian Caatinga.</title>
        <authorList>
            <person name="Ferreira-Neto J.R.C."/>
            <person name="da Silva M.D."/>
            <person name="Binneck E."/>
            <person name="de Melo N.F."/>
            <person name="da Silva R.H."/>
            <person name="de Melo A.L.T.M."/>
            <person name="Pandolfi V."/>
            <person name="Bustamante F.O."/>
            <person name="Brasileiro-Vidal A.C."/>
            <person name="Benko-Iseppon A.M."/>
        </authorList>
    </citation>
    <scope>NUCLEOTIDE SEQUENCE [LARGE SCALE GENOMIC DNA]</scope>
    <source>
        <tissue evidence="1">Leaves</tissue>
    </source>
</reference>
<keyword evidence="2" id="KW-1185">Reference proteome</keyword>
<proteinExistence type="predicted"/>
<evidence type="ECO:0000313" key="2">
    <source>
        <dbReference type="Proteomes" id="UP001341840"/>
    </source>
</evidence>
<protein>
    <submittedName>
        <fullName evidence="1">Uncharacterized protein</fullName>
    </submittedName>
</protein>
<evidence type="ECO:0000313" key="1">
    <source>
        <dbReference type="EMBL" id="MED6163906.1"/>
    </source>
</evidence>
<dbReference type="Proteomes" id="UP001341840">
    <property type="component" value="Unassembled WGS sequence"/>
</dbReference>
<name>A0ABU6URE8_9FABA</name>